<dbReference type="EMBL" id="MU032344">
    <property type="protein sequence ID" value="KAF3771322.1"/>
    <property type="molecule type" value="Genomic_DNA"/>
</dbReference>
<dbReference type="Proteomes" id="UP000803844">
    <property type="component" value="Unassembled WGS sequence"/>
</dbReference>
<dbReference type="SUPFAM" id="SSF58100">
    <property type="entry name" value="Bacterial hemolysins"/>
    <property type="match status" value="1"/>
</dbReference>
<accession>A0A9P4YD61</accession>
<evidence type="ECO:0000313" key="2">
    <source>
        <dbReference type="EMBL" id="KAF3771322.1"/>
    </source>
</evidence>
<evidence type="ECO:0000313" key="3">
    <source>
        <dbReference type="Proteomes" id="UP000803844"/>
    </source>
</evidence>
<keyword evidence="1" id="KW-0175">Coiled coil</keyword>
<gene>
    <name evidence="2" type="ORF">M406DRAFT_354815</name>
</gene>
<name>A0A9P4YD61_CRYP1</name>
<dbReference type="RefSeq" id="XP_040782283.1">
    <property type="nucleotide sequence ID" value="XM_040922998.1"/>
</dbReference>
<dbReference type="AlphaFoldDB" id="A0A9P4YD61"/>
<organism evidence="2 3">
    <name type="scientific">Cryphonectria parasitica (strain ATCC 38755 / EP155)</name>
    <dbReference type="NCBI Taxonomy" id="660469"/>
    <lineage>
        <taxon>Eukaryota</taxon>
        <taxon>Fungi</taxon>
        <taxon>Dikarya</taxon>
        <taxon>Ascomycota</taxon>
        <taxon>Pezizomycotina</taxon>
        <taxon>Sordariomycetes</taxon>
        <taxon>Sordariomycetidae</taxon>
        <taxon>Diaporthales</taxon>
        <taxon>Cryphonectriaceae</taxon>
        <taxon>Cryphonectria-Endothia species complex</taxon>
        <taxon>Cryphonectria</taxon>
    </lineage>
</organism>
<comment type="caution">
    <text evidence="2">The sequence shown here is derived from an EMBL/GenBank/DDBJ whole genome shotgun (WGS) entry which is preliminary data.</text>
</comment>
<protein>
    <submittedName>
        <fullName evidence="2">Uncharacterized protein</fullName>
    </submittedName>
</protein>
<sequence length="216" mass="23961">MLEGTLYASTAMNTPSTRDIMDRLSALEAQGPRFVKTTFDAPQTPKSPSPSHDATIQRNMENMVNKKIQSLPTMASVTEKVIQIETSFREMFTPYQRDTNARLDTAEKEIDASKVRIKELNKQLNKNTNELDKWSASIKGLEGAVTKLINRPNTASGGQVAPCPNNDELASLKQAIKEEEKKREAAAAKTALLMNHVNKIDTEVGELLRHLQPDGL</sequence>
<keyword evidence="3" id="KW-1185">Reference proteome</keyword>
<feature type="coiled-coil region" evidence="1">
    <location>
        <begin position="103"/>
        <end position="137"/>
    </location>
</feature>
<proteinExistence type="predicted"/>
<reference evidence="2" key="1">
    <citation type="journal article" date="2020" name="Phytopathology">
        <title>Genome sequence of the chestnut blight fungus Cryphonectria parasitica EP155: A fundamental resource for an archetypical invasive plant pathogen.</title>
        <authorList>
            <person name="Crouch J.A."/>
            <person name="Dawe A."/>
            <person name="Aerts A."/>
            <person name="Barry K."/>
            <person name="Churchill A.C.L."/>
            <person name="Grimwood J."/>
            <person name="Hillman B."/>
            <person name="Milgroom M.G."/>
            <person name="Pangilinan J."/>
            <person name="Smith M."/>
            <person name="Salamov A."/>
            <person name="Schmutz J."/>
            <person name="Yadav J."/>
            <person name="Grigoriev I.V."/>
            <person name="Nuss D."/>
        </authorList>
    </citation>
    <scope>NUCLEOTIDE SEQUENCE</scope>
    <source>
        <strain evidence="2">EP155</strain>
    </source>
</reference>
<evidence type="ECO:0000256" key="1">
    <source>
        <dbReference type="SAM" id="Coils"/>
    </source>
</evidence>
<dbReference type="Gene3D" id="1.10.287.1490">
    <property type="match status" value="1"/>
</dbReference>
<dbReference type="GeneID" id="63840127"/>